<keyword evidence="2 13" id="KW-0723">Serine/threonine-protein kinase</keyword>
<evidence type="ECO:0000256" key="16">
    <source>
        <dbReference type="SAM" id="SignalP"/>
    </source>
</evidence>
<keyword evidence="9 15" id="KW-1133">Transmembrane helix</keyword>
<dbReference type="Gene3D" id="3.30.200.20">
    <property type="entry name" value="Phosphorylase Kinase, domain 1"/>
    <property type="match status" value="1"/>
</dbReference>
<dbReference type="SUPFAM" id="SSF51110">
    <property type="entry name" value="alpha-D-mannose-specific plant lectins"/>
    <property type="match status" value="1"/>
</dbReference>
<feature type="domain" description="Bulb-type lectin" evidence="18">
    <location>
        <begin position="27"/>
        <end position="154"/>
    </location>
</feature>
<comment type="caution">
    <text evidence="20">The sequence shown here is derived from an EMBL/GenBank/DDBJ whole genome shotgun (WGS) entry which is preliminary data.</text>
</comment>
<protein>
    <recommendedName>
        <fullName evidence="13">Receptor-like serine/threonine-protein kinase</fullName>
        <ecNumber evidence="13">2.7.11.1</ecNumber>
    </recommendedName>
</protein>
<evidence type="ECO:0000256" key="13">
    <source>
        <dbReference type="PIRNR" id="PIRNR000641"/>
    </source>
</evidence>
<dbReference type="PANTHER" id="PTHR47974:SF3">
    <property type="entry name" value="RECEPTOR-LIKE SERINE_THREONINE-PROTEIN KINASE"/>
    <property type="match status" value="1"/>
</dbReference>
<keyword evidence="4 15" id="KW-0812">Transmembrane</keyword>
<evidence type="ECO:0000256" key="6">
    <source>
        <dbReference type="ARBA" id="ARBA00022741"/>
    </source>
</evidence>
<feature type="binding site" evidence="14">
    <location>
        <position position="547"/>
    </location>
    <ligand>
        <name>ATP</name>
        <dbReference type="ChEBI" id="CHEBI:30616"/>
    </ligand>
</feature>
<name>A0ABR2SFY2_9ROSI</name>
<dbReference type="Gene3D" id="1.10.510.10">
    <property type="entry name" value="Transferase(Phosphotransferase) domain 1"/>
    <property type="match status" value="1"/>
</dbReference>
<evidence type="ECO:0000256" key="11">
    <source>
        <dbReference type="ARBA" id="ARBA00023157"/>
    </source>
</evidence>
<dbReference type="EC" id="2.7.11.1" evidence="13"/>
<dbReference type="EMBL" id="JBBPBN010000015">
    <property type="protein sequence ID" value="KAK9023827.1"/>
    <property type="molecule type" value="Genomic_DNA"/>
</dbReference>
<evidence type="ECO:0000256" key="9">
    <source>
        <dbReference type="ARBA" id="ARBA00022989"/>
    </source>
</evidence>
<dbReference type="InterPro" id="IPR008271">
    <property type="entry name" value="Ser/Thr_kinase_AS"/>
</dbReference>
<evidence type="ECO:0000256" key="14">
    <source>
        <dbReference type="PROSITE-ProRule" id="PRU10141"/>
    </source>
</evidence>
<evidence type="ECO:0000256" key="2">
    <source>
        <dbReference type="ARBA" id="ARBA00022527"/>
    </source>
</evidence>
<evidence type="ECO:0000256" key="5">
    <source>
        <dbReference type="ARBA" id="ARBA00022729"/>
    </source>
</evidence>
<sequence>MAAECFKSLALFFFLLLGLASSDVPYLSQGSSLSVENPDDVLVSANGMFSAGFYPVGQNAYCFAIWFTKPCQDGSRTVVWMANRDTPVNGRISKLSILKTNKIIITDADEDPITIWMSNNTVKVKHPRSQLKLLDSGNLVLQTTTNLTLWQSFDSPTDTLLPGQPLTRHKQLVSARSRTDYSSGKYKLLFDNDNVLRLVLDNPETSSIYWPDSTMLDYLQGRTRYNDSRIAVLDSSGYFLSSDKTEFRSSDFGFGPLRRLTLDFDGNLRLYSLEEQQGVWLVTWQAMSNSCRIHGACGPNSICSYDPGSGPKCGCPPGFKMKNQRDWNDGCEPEFELSCDNHDVNFVQLRHVNFFGYHYDILRNYTFQECARDCLNSCCKAFQYRYFPEDGFYRCYSKWELRNGHRYNSYVGTLYLKLPKSFPYNETVEDFRLNCSDVQTKQLERSYVKKTGNGSLKILILCASTLGLVEMICIFLVLFFLYKTGKSPDALSIMTPSGYHVTATGFRRFTYAELKTATRGFREEIGRGGGGVVYKGVLPDQRIAAIKRLNLEAHQGEDEFLAEVSTIGRLNHMNLIEMWGYCAERKHRLLVYEYMENGSLADNLMTNSLDWKKKLDIAVGTAKGLAYLHEECLEWVLHCDVKPHNILLDATYHPKVSDFGLSKLLNRDSPKGSSFSKIRGTRGYMAPEWVYNLPITAKVDIYSYGIVLLEMITGKNPSVGVPVVGTDGEKWRQRLETWVKGKKIGASGTSWWVDEVLDPGMGDDCERNELEKVIEVAIKCTEADRHQRPSMSQVVQMLVGGIKKNKNQPI</sequence>
<dbReference type="InterPro" id="IPR003609">
    <property type="entry name" value="Pan_app"/>
</dbReference>
<dbReference type="CDD" id="cd00054">
    <property type="entry name" value="EGF_CA"/>
    <property type="match status" value="1"/>
</dbReference>
<dbReference type="InterPro" id="IPR024171">
    <property type="entry name" value="SRK-like_kinase"/>
</dbReference>
<dbReference type="InterPro" id="IPR017441">
    <property type="entry name" value="Protein_kinase_ATP_BS"/>
</dbReference>
<organism evidence="20 21">
    <name type="scientific">Hibiscus sabdariffa</name>
    <name type="common">roselle</name>
    <dbReference type="NCBI Taxonomy" id="183260"/>
    <lineage>
        <taxon>Eukaryota</taxon>
        <taxon>Viridiplantae</taxon>
        <taxon>Streptophyta</taxon>
        <taxon>Embryophyta</taxon>
        <taxon>Tracheophyta</taxon>
        <taxon>Spermatophyta</taxon>
        <taxon>Magnoliopsida</taxon>
        <taxon>eudicotyledons</taxon>
        <taxon>Gunneridae</taxon>
        <taxon>Pentapetalae</taxon>
        <taxon>rosids</taxon>
        <taxon>malvids</taxon>
        <taxon>Malvales</taxon>
        <taxon>Malvaceae</taxon>
        <taxon>Malvoideae</taxon>
        <taxon>Hibiscus</taxon>
    </lineage>
</organism>
<keyword evidence="12" id="KW-0325">Glycoprotein</keyword>
<keyword evidence="21" id="KW-1185">Reference proteome</keyword>
<dbReference type="Gene3D" id="2.90.10.30">
    <property type="match status" value="1"/>
</dbReference>
<evidence type="ECO:0000259" key="17">
    <source>
        <dbReference type="PROSITE" id="PS50011"/>
    </source>
</evidence>
<dbReference type="InterPro" id="IPR000719">
    <property type="entry name" value="Prot_kinase_dom"/>
</dbReference>
<comment type="catalytic activity">
    <reaction evidence="13">
        <text>L-threonyl-[protein] + ATP = O-phospho-L-threonyl-[protein] + ADP + H(+)</text>
        <dbReference type="Rhea" id="RHEA:46608"/>
        <dbReference type="Rhea" id="RHEA-COMP:11060"/>
        <dbReference type="Rhea" id="RHEA-COMP:11605"/>
        <dbReference type="ChEBI" id="CHEBI:15378"/>
        <dbReference type="ChEBI" id="CHEBI:30013"/>
        <dbReference type="ChEBI" id="CHEBI:30616"/>
        <dbReference type="ChEBI" id="CHEBI:61977"/>
        <dbReference type="ChEBI" id="CHEBI:456216"/>
        <dbReference type="EC" id="2.7.11.1"/>
    </reaction>
</comment>
<feature type="transmembrane region" description="Helical" evidence="15">
    <location>
        <begin position="458"/>
        <end position="482"/>
    </location>
</feature>
<dbReference type="SMART" id="SM00108">
    <property type="entry name" value="B_lectin"/>
    <property type="match status" value="1"/>
</dbReference>
<keyword evidence="10 15" id="KW-0472">Membrane</keyword>
<keyword evidence="6 13" id="KW-0547">Nucleotide-binding</keyword>
<evidence type="ECO:0000256" key="15">
    <source>
        <dbReference type="SAM" id="Phobius"/>
    </source>
</evidence>
<evidence type="ECO:0000313" key="21">
    <source>
        <dbReference type="Proteomes" id="UP001396334"/>
    </source>
</evidence>
<dbReference type="Pfam" id="PF01453">
    <property type="entry name" value="B_lectin"/>
    <property type="match status" value="1"/>
</dbReference>
<comment type="similarity">
    <text evidence="13">Belongs to the protein kinase superfamily. Ser/Thr protein kinase family.</text>
</comment>
<proteinExistence type="inferred from homology"/>
<keyword evidence="7 13" id="KW-0418">Kinase</keyword>
<dbReference type="InterPro" id="IPR036426">
    <property type="entry name" value="Bulb-type_lectin_dom_sf"/>
</dbReference>
<feature type="signal peptide" evidence="16">
    <location>
        <begin position="1"/>
        <end position="22"/>
    </location>
</feature>
<evidence type="ECO:0000256" key="4">
    <source>
        <dbReference type="ARBA" id="ARBA00022692"/>
    </source>
</evidence>
<dbReference type="InterPro" id="IPR011009">
    <property type="entry name" value="Kinase-like_dom_sf"/>
</dbReference>
<dbReference type="InterPro" id="IPR000858">
    <property type="entry name" value="S_locus_glycoprot_dom"/>
</dbReference>
<feature type="chain" id="PRO_5045870360" description="Receptor-like serine/threonine-protein kinase" evidence="16">
    <location>
        <begin position="23"/>
        <end position="810"/>
    </location>
</feature>
<evidence type="ECO:0000256" key="7">
    <source>
        <dbReference type="ARBA" id="ARBA00022777"/>
    </source>
</evidence>
<evidence type="ECO:0000256" key="10">
    <source>
        <dbReference type="ARBA" id="ARBA00023136"/>
    </source>
</evidence>
<dbReference type="PROSITE" id="PS50927">
    <property type="entry name" value="BULB_LECTIN"/>
    <property type="match status" value="1"/>
</dbReference>
<evidence type="ECO:0000256" key="8">
    <source>
        <dbReference type="ARBA" id="ARBA00022840"/>
    </source>
</evidence>
<dbReference type="PROSITE" id="PS00108">
    <property type="entry name" value="PROTEIN_KINASE_ST"/>
    <property type="match status" value="1"/>
</dbReference>
<dbReference type="Gene3D" id="2.90.10.10">
    <property type="entry name" value="Bulb-type lectin domain"/>
    <property type="match status" value="1"/>
</dbReference>
<reference evidence="20 21" key="1">
    <citation type="journal article" date="2024" name="G3 (Bethesda)">
        <title>Genome assembly of Hibiscus sabdariffa L. provides insights into metabolisms of medicinal natural products.</title>
        <authorList>
            <person name="Kim T."/>
        </authorList>
    </citation>
    <scope>NUCLEOTIDE SEQUENCE [LARGE SCALE GENOMIC DNA]</scope>
    <source>
        <strain evidence="20">TK-2024</strain>
        <tissue evidence="20">Old leaves</tissue>
    </source>
</reference>
<feature type="domain" description="Protein kinase" evidence="17">
    <location>
        <begin position="519"/>
        <end position="810"/>
    </location>
</feature>
<keyword evidence="8 13" id="KW-0067">ATP-binding</keyword>
<dbReference type="Pfam" id="PF00954">
    <property type="entry name" value="S_locus_glycop"/>
    <property type="match status" value="1"/>
</dbReference>
<dbReference type="SUPFAM" id="SSF56112">
    <property type="entry name" value="Protein kinase-like (PK-like)"/>
    <property type="match status" value="1"/>
</dbReference>
<gene>
    <name evidence="20" type="ORF">V6N11_004025</name>
</gene>
<feature type="domain" description="Apple" evidence="19">
    <location>
        <begin position="339"/>
        <end position="435"/>
    </location>
</feature>
<dbReference type="PIRSF" id="PIRSF000641">
    <property type="entry name" value="SRK"/>
    <property type="match status" value="1"/>
</dbReference>
<evidence type="ECO:0000256" key="1">
    <source>
        <dbReference type="ARBA" id="ARBA00004167"/>
    </source>
</evidence>
<accession>A0ABR2SFY2</accession>
<evidence type="ECO:0000313" key="20">
    <source>
        <dbReference type="EMBL" id="KAK9023827.1"/>
    </source>
</evidence>
<evidence type="ECO:0000259" key="19">
    <source>
        <dbReference type="PROSITE" id="PS50948"/>
    </source>
</evidence>
<dbReference type="CDD" id="cd00028">
    <property type="entry name" value="B_lectin"/>
    <property type="match status" value="1"/>
</dbReference>
<comment type="catalytic activity">
    <reaction evidence="13">
        <text>L-seryl-[protein] + ATP = O-phospho-L-seryl-[protein] + ADP + H(+)</text>
        <dbReference type="Rhea" id="RHEA:17989"/>
        <dbReference type="Rhea" id="RHEA-COMP:9863"/>
        <dbReference type="Rhea" id="RHEA-COMP:11604"/>
        <dbReference type="ChEBI" id="CHEBI:15378"/>
        <dbReference type="ChEBI" id="CHEBI:29999"/>
        <dbReference type="ChEBI" id="CHEBI:30616"/>
        <dbReference type="ChEBI" id="CHEBI:83421"/>
        <dbReference type="ChEBI" id="CHEBI:456216"/>
        <dbReference type="EC" id="2.7.11.1"/>
    </reaction>
</comment>
<evidence type="ECO:0000256" key="12">
    <source>
        <dbReference type="ARBA" id="ARBA00023180"/>
    </source>
</evidence>
<dbReference type="PROSITE" id="PS50948">
    <property type="entry name" value="PAN"/>
    <property type="match status" value="1"/>
</dbReference>
<keyword evidence="11" id="KW-1015">Disulfide bond</keyword>
<dbReference type="InterPro" id="IPR001480">
    <property type="entry name" value="Bulb-type_lectin_dom"/>
</dbReference>
<dbReference type="Pfam" id="PF00069">
    <property type="entry name" value="Pkinase"/>
    <property type="match status" value="1"/>
</dbReference>
<keyword evidence="5 16" id="KW-0732">Signal</keyword>
<evidence type="ECO:0000259" key="18">
    <source>
        <dbReference type="PROSITE" id="PS50927"/>
    </source>
</evidence>
<dbReference type="Proteomes" id="UP001396334">
    <property type="component" value="Unassembled WGS sequence"/>
</dbReference>
<evidence type="ECO:0000256" key="3">
    <source>
        <dbReference type="ARBA" id="ARBA00022679"/>
    </source>
</evidence>
<dbReference type="PROSITE" id="PS00107">
    <property type="entry name" value="PROTEIN_KINASE_ATP"/>
    <property type="match status" value="1"/>
</dbReference>
<dbReference type="PROSITE" id="PS50011">
    <property type="entry name" value="PROTEIN_KINASE_DOM"/>
    <property type="match status" value="1"/>
</dbReference>
<dbReference type="CDD" id="cd01098">
    <property type="entry name" value="PAN_AP_plant"/>
    <property type="match status" value="1"/>
</dbReference>
<comment type="subcellular location">
    <subcellularLocation>
        <location evidence="1">Membrane</location>
        <topology evidence="1">Single-pass membrane protein</topology>
    </subcellularLocation>
</comment>
<keyword evidence="3 13" id="KW-0808">Transferase</keyword>
<dbReference type="SMART" id="SM00220">
    <property type="entry name" value="S_TKc"/>
    <property type="match status" value="1"/>
</dbReference>
<dbReference type="PANTHER" id="PTHR47974">
    <property type="entry name" value="OS07G0415500 PROTEIN"/>
    <property type="match status" value="1"/>
</dbReference>